<evidence type="ECO:0000256" key="1">
    <source>
        <dbReference type="SAM" id="MobiDB-lite"/>
    </source>
</evidence>
<evidence type="ECO:0000313" key="3">
    <source>
        <dbReference type="Proteomes" id="UP000038010"/>
    </source>
</evidence>
<dbReference type="Pfam" id="PF11905">
    <property type="entry name" value="DUF3425"/>
    <property type="match status" value="1"/>
</dbReference>
<reference evidence="2 3" key="1">
    <citation type="submission" date="2015-06" db="EMBL/GenBank/DDBJ databases">
        <title>Draft genome of the ant-associated black yeast Phialophora attae CBS 131958.</title>
        <authorList>
            <person name="Moreno L.F."/>
            <person name="Stielow B.J."/>
            <person name="de Hoog S."/>
            <person name="Vicente V.A."/>
            <person name="Weiss V.A."/>
            <person name="de Vries M."/>
            <person name="Cruz L.M."/>
            <person name="Souza E.M."/>
        </authorList>
    </citation>
    <scope>NUCLEOTIDE SEQUENCE [LARGE SCALE GENOMIC DNA]</scope>
    <source>
        <strain evidence="2 3">CBS 131958</strain>
    </source>
</reference>
<accession>A0A0N0NJW8</accession>
<feature type="compositionally biased region" description="Basic and acidic residues" evidence="1">
    <location>
        <begin position="197"/>
        <end position="221"/>
    </location>
</feature>
<dbReference type="AlphaFoldDB" id="A0A0N0NJW8"/>
<dbReference type="EMBL" id="LFJN01000026">
    <property type="protein sequence ID" value="KPI37129.1"/>
    <property type="molecule type" value="Genomic_DNA"/>
</dbReference>
<keyword evidence="3" id="KW-1185">Reference proteome</keyword>
<dbReference type="RefSeq" id="XP_017997092.1">
    <property type="nucleotide sequence ID" value="XM_018143790.1"/>
</dbReference>
<dbReference type="GeneID" id="28735670"/>
<name>A0A0N0NJW8_9EURO</name>
<comment type="caution">
    <text evidence="2">The sequence shown here is derived from an EMBL/GenBank/DDBJ whole genome shotgun (WGS) entry which is preliminary data.</text>
</comment>
<evidence type="ECO:0000313" key="2">
    <source>
        <dbReference type="EMBL" id="KPI37129.1"/>
    </source>
</evidence>
<dbReference type="OrthoDB" id="4456959at2759"/>
<dbReference type="InterPro" id="IPR021833">
    <property type="entry name" value="DUF3425"/>
</dbReference>
<sequence length="228" mass="25646">MGNPMLSFCQLARSQIAANGNVTNILALRGVDLTLFFRERCMGDPHTVSTWACEWIKAWDFLSPVTQLAAIHYGASFMRWYILPCAQTYATLSPLLRPLKEQLNIPHPVSLDLVHLPVVRQALLAGAKSWIDRVTPDSQHFNWGRGSRAAIMNAVLEPGSRPVKTLKPEFVAQCDLVSNWTLHESVVDDYPDVPKEVRLHGDDADPARFEPETDGREDYRPPELTAWS</sequence>
<dbReference type="VEuPathDB" id="FungiDB:AB675_3714"/>
<proteinExistence type="predicted"/>
<protein>
    <submittedName>
        <fullName evidence="2">Uncharacterized protein</fullName>
    </submittedName>
</protein>
<feature type="region of interest" description="Disordered" evidence="1">
    <location>
        <begin position="197"/>
        <end position="228"/>
    </location>
</feature>
<dbReference type="PANTHER" id="PTHR37012:SF7">
    <property type="entry name" value="B-ZIP TRANSCRIPTION FACTOR (EUROFUNG)-RELATED"/>
    <property type="match status" value="1"/>
</dbReference>
<dbReference type="STRING" id="1664694.A0A0N0NJW8"/>
<dbReference type="Proteomes" id="UP000038010">
    <property type="component" value="Unassembled WGS sequence"/>
</dbReference>
<dbReference type="PANTHER" id="PTHR37012">
    <property type="entry name" value="B-ZIP TRANSCRIPTION FACTOR (EUROFUNG)-RELATED"/>
    <property type="match status" value="1"/>
</dbReference>
<gene>
    <name evidence="2" type="ORF">AB675_3714</name>
</gene>
<organism evidence="2 3">
    <name type="scientific">Cyphellophora attinorum</name>
    <dbReference type="NCBI Taxonomy" id="1664694"/>
    <lineage>
        <taxon>Eukaryota</taxon>
        <taxon>Fungi</taxon>
        <taxon>Dikarya</taxon>
        <taxon>Ascomycota</taxon>
        <taxon>Pezizomycotina</taxon>
        <taxon>Eurotiomycetes</taxon>
        <taxon>Chaetothyriomycetidae</taxon>
        <taxon>Chaetothyriales</taxon>
        <taxon>Cyphellophoraceae</taxon>
        <taxon>Cyphellophora</taxon>
    </lineage>
</organism>